<accession>A0A8H8U9D5</accession>
<proteinExistence type="predicted"/>
<dbReference type="EMBL" id="QGMJ01000540">
    <property type="protein sequence ID" value="TVY35279.1"/>
    <property type="molecule type" value="Genomic_DNA"/>
</dbReference>
<evidence type="ECO:0000256" key="1">
    <source>
        <dbReference type="SAM" id="SignalP"/>
    </source>
</evidence>
<comment type="caution">
    <text evidence="2">The sequence shown here is derived from an EMBL/GenBank/DDBJ whole genome shotgun (WGS) entry which is preliminary data.</text>
</comment>
<feature type="signal peptide" evidence="1">
    <location>
        <begin position="1"/>
        <end position="22"/>
    </location>
</feature>
<evidence type="ECO:0000313" key="3">
    <source>
        <dbReference type="Proteomes" id="UP000462212"/>
    </source>
</evidence>
<feature type="chain" id="PRO_5034890195" evidence="1">
    <location>
        <begin position="23"/>
        <end position="59"/>
    </location>
</feature>
<dbReference type="AlphaFoldDB" id="A0A8H8U9D5"/>
<sequence>MIYCLAIAIAMLFGLRGTYISAEDVRAVDLQTDEVLVEVDETDWENASFRYALQDGYLS</sequence>
<dbReference type="Proteomes" id="UP000462212">
    <property type="component" value="Unassembled WGS sequence"/>
</dbReference>
<name>A0A8H8U9D5_9HELO</name>
<keyword evidence="1" id="KW-0732">Signal</keyword>
<reference evidence="2 3" key="1">
    <citation type="submission" date="2018-05" db="EMBL/GenBank/DDBJ databases">
        <title>Genome sequencing and assembly of the regulated plant pathogen Lachnellula willkommii and related sister species for the development of diagnostic species identification markers.</title>
        <authorList>
            <person name="Giroux E."/>
            <person name="Bilodeau G."/>
        </authorList>
    </citation>
    <scope>NUCLEOTIDE SEQUENCE [LARGE SCALE GENOMIC DNA]</scope>
    <source>
        <strain evidence="2 3">CBS 197.66</strain>
    </source>
</reference>
<protein>
    <submittedName>
        <fullName evidence="2">Uncharacterized protein</fullName>
    </submittedName>
</protein>
<organism evidence="2 3">
    <name type="scientific">Lachnellula subtilissima</name>
    <dbReference type="NCBI Taxonomy" id="602034"/>
    <lineage>
        <taxon>Eukaryota</taxon>
        <taxon>Fungi</taxon>
        <taxon>Dikarya</taxon>
        <taxon>Ascomycota</taxon>
        <taxon>Pezizomycotina</taxon>
        <taxon>Leotiomycetes</taxon>
        <taxon>Helotiales</taxon>
        <taxon>Lachnaceae</taxon>
        <taxon>Lachnellula</taxon>
    </lineage>
</organism>
<keyword evidence="3" id="KW-1185">Reference proteome</keyword>
<evidence type="ECO:0000313" key="2">
    <source>
        <dbReference type="EMBL" id="TVY35279.1"/>
    </source>
</evidence>
<gene>
    <name evidence="2" type="ORF">LSUB1_G005697</name>
</gene>